<evidence type="ECO:0000313" key="3">
    <source>
        <dbReference type="Proteomes" id="UP000595140"/>
    </source>
</evidence>
<organism evidence="2 3">
    <name type="scientific">Cuscuta campestris</name>
    <dbReference type="NCBI Taxonomy" id="132261"/>
    <lineage>
        <taxon>Eukaryota</taxon>
        <taxon>Viridiplantae</taxon>
        <taxon>Streptophyta</taxon>
        <taxon>Embryophyta</taxon>
        <taxon>Tracheophyta</taxon>
        <taxon>Spermatophyta</taxon>
        <taxon>Magnoliopsida</taxon>
        <taxon>eudicotyledons</taxon>
        <taxon>Gunneridae</taxon>
        <taxon>Pentapetalae</taxon>
        <taxon>asterids</taxon>
        <taxon>lamiids</taxon>
        <taxon>Solanales</taxon>
        <taxon>Convolvulaceae</taxon>
        <taxon>Cuscuteae</taxon>
        <taxon>Cuscuta</taxon>
        <taxon>Cuscuta subgen. Grammica</taxon>
        <taxon>Cuscuta sect. Cleistogrammica</taxon>
    </lineage>
</organism>
<feature type="domain" description="NAD-dependent epimerase/dehydratase" evidence="1">
    <location>
        <begin position="67"/>
        <end position="150"/>
    </location>
</feature>
<dbReference type="EMBL" id="OOIL02001115">
    <property type="protein sequence ID" value="VFQ72454.1"/>
    <property type="molecule type" value="Genomic_DNA"/>
</dbReference>
<dbReference type="GO" id="GO:0005996">
    <property type="term" value="P:monosaccharide metabolic process"/>
    <property type="evidence" value="ECO:0007669"/>
    <property type="project" value="TreeGrafter"/>
</dbReference>
<dbReference type="Gene3D" id="3.40.50.720">
    <property type="entry name" value="NAD(P)-binding Rossmann-like Domain"/>
    <property type="match status" value="1"/>
</dbReference>
<gene>
    <name evidence="2" type="ORF">CCAM_LOCUS14230</name>
</gene>
<evidence type="ECO:0000259" key="1">
    <source>
        <dbReference type="Pfam" id="PF01370"/>
    </source>
</evidence>
<dbReference type="PANTHER" id="PTHR43725">
    <property type="entry name" value="UDP-GLUCOSE 4-EPIMERASE"/>
    <property type="match status" value="1"/>
</dbReference>
<dbReference type="SUPFAM" id="SSF51735">
    <property type="entry name" value="NAD(P)-binding Rossmann-fold domains"/>
    <property type="match status" value="1"/>
</dbReference>
<dbReference type="PANTHER" id="PTHR43725:SF8">
    <property type="entry name" value="CHLOROPLAST STEM-LOOP BINDING PROTEIN OF 41 KDA B, CHLOROPLASTIC"/>
    <property type="match status" value="1"/>
</dbReference>
<keyword evidence="3" id="KW-1185">Reference proteome</keyword>
<dbReference type="InterPro" id="IPR036291">
    <property type="entry name" value="NAD(P)-bd_dom_sf"/>
</dbReference>
<protein>
    <recommendedName>
        <fullName evidence="1">NAD-dependent epimerase/dehydratase domain-containing protein</fullName>
    </recommendedName>
</protein>
<dbReference type="GO" id="GO:0005829">
    <property type="term" value="C:cytosol"/>
    <property type="evidence" value="ECO:0007669"/>
    <property type="project" value="TreeGrafter"/>
</dbReference>
<accession>A0A484L891</accession>
<dbReference type="AlphaFoldDB" id="A0A484L891"/>
<dbReference type="GO" id="GO:0003978">
    <property type="term" value="F:UDP-glucose 4-epimerase activity"/>
    <property type="evidence" value="ECO:0007669"/>
    <property type="project" value="TreeGrafter"/>
</dbReference>
<reference evidence="2 3" key="1">
    <citation type="submission" date="2018-04" db="EMBL/GenBank/DDBJ databases">
        <authorList>
            <person name="Vogel A."/>
        </authorList>
    </citation>
    <scope>NUCLEOTIDE SEQUENCE [LARGE SCALE GENOMIC DNA]</scope>
</reference>
<name>A0A484L891_9ASTE</name>
<dbReference type="Proteomes" id="UP000595140">
    <property type="component" value="Unassembled WGS sequence"/>
</dbReference>
<sequence length="168" mass="18456">MVRLVPNNLLAQPKHLPSLPSIYSSSSSSRSDFFNGAQLPATAQYKKKVAVCEPNGGLQISASAKKVLIMGGTRFIGVFLSRLLVKEGHQVTLFTRGKAPIARQFPGESDGDFADFCSKILHLKGDRTDYDFVRRSISAEDFDVVYDINGREAVEVEPILDALPNLEQ</sequence>
<dbReference type="Pfam" id="PF01370">
    <property type="entry name" value="Epimerase"/>
    <property type="match status" value="1"/>
</dbReference>
<dbReference type="OrthoDB" id="419598at2759"/>
<dbReference type="InterPro" id="IPR001509">
    <property type="entry name" value="Epimerase_deHydtase"/>
</dbReference>
<evidence type="ECO:0000313" key="2">
    <source>
        <dbReference type="EMBL" id="VFQ72454.1"/>
    </source>
</evidence>
<proteinExistence type="predicted"/>